<accession>A0ACD1I3P6</accession>
<proteinExistence type="predicted"/>
<dbReference type="Proteomes" id="UP000249748">
    <property type="component" value="Unassembled WGS sequence"/>
</dbReference>
<reference evidence="1" key="1">
    <citation type="submission" date="2018-02" db="EMBL/GenBank/DDBJ databases">
        <title>The genomes of Aspergillus section Nigri reveals drivers in fungal speciation.</title>
        <authorList>
            <consortium name="DOE Joint Genome Institute"/>
            <person name="Vesth T.C."/>
            <person name="Nybo J."/>
            <person name="Theobald S."/>
            <person name="Brandl J."/>
            <person name="Frisvad J.C."/>
            <person name="Nielsen K.F."/>
            <person name="Lyhne E.K."/>
            <person name="Kogle M.E."/>
            <person name="Kuo A."/>
            <person name="Riley R."/>
            <person name="Clum A."/>
            <person name="Nolan M."/>
            <person name="Lipzen A."/>
            <person name="Salamov A."/>
            <person name="Henrissat B."/>
            <person name="Wiebenga A."/>
            <person name="De vries R.P."/>
            <person name="Grigoriev I.V."/>
            <person name="Mortensen U.H."/>
            <person name="Andersen M.R."/>
            <person name="Baker S.E."/>
        </authorList>
    </citation>
    <scope>NUCLEOTIDE SEQUENCE</scope>
    <source>
        <strain evidence="1">CBS 115574</strain>
    </source>
</reference>
<evidence type="ECO:0000313" key="1">
    <source>
        <dbReference type="EMBL" id="RAK84991.1"/>
    </source>
</evidence>
<sequence length="289" mass="33223">MSFLLSFLSLLLLLLFLIFIINFCLFCSFAAFVAVERSSRLRNYWTTVQKLWPKPLEAGSLGDRFIVLRPQKTITTQTKEESQEQQTQSEVHKGITCSVPGVEPLSIGAVWFPEAPAKSLQRLIIHSTRYRLSWDKKTTFSAAFQDGITAYVYALEVLKIPVDLSTESIEHMLLNRNYITDFVKQNFLDWGRKAFTPERWDSSNSWIIFLRNETQLGILVFINAGTSEVFYDNIMKFAENLKKKSNEIKVLETPNTAHVPYRLGKNWNLEDAQAICLTTMTKFLEKTGV</sequence>
<name>A0ACD1I3P6_9EURO</name>
<organism evidence="1 2">
    <name type="scientific">Aspergillus costaricaensis CBS 115574</name>
    <dbReference type="NCBI Taxonomy" id="1448317"/>
    <lineage>
        <taxon>Eukaryota</taxon>
        <taxon>Fungi</taxon>
        <taxon>Dikarya</taxon>
        <taxon>Ascomycota</taxon>
        <taxon>Pezizomycotina</taxon>
        <taxon>Eurotiomycetes</taxon>
        <taxon>Eurotiomycetidae</taxon>
        <taxon>Eurotiales</taxon>
        <taxon>Aspergillaceae</taxon>
        <taxon>Aspergillus</taxon>
        <taxon>Aspergillus subgen. Circumdati</taxon>
    </lineage>
</organism>
<protein>
    <submittedName>
        <fullName evidence="1">Uncharacterized protein</fullName>
    </submittedName>
</protein>
<evidence type="ECO:0000313" key="2">
    <source>
        <dbReference type="Proteomes" id="UP000249748"/>
    </source>
</evidence>
<gene>
    <name evidence="1" type="ORF">BO79DRAFT_231918</name>
</gene>
<keyword evidence="2" id="KW-1185">Reference proteome</keyword>
<dbReference type="EMBL" id="KZ824569">
    <property type="protein sequence ID" value="RAK84991.1"/>
    <property type="molecule type" value="Genomic_DNA"/>
</dbReference>